<feature type="transmembrane region" description="Helical" evidence="1">
    <location>
        <begin position="5"/>
        <end position="23"/>
    </location>
</feature>
<name>A0A0A2M2C2_9FLAO</name>
<dbReference type="AlphaFoldDB" id="A0A0A2M2C2"/>
<evidence type="ECO:0000313" key="3">
    <source>
        <dbReference type="EMBL" id="KGO86782.1"/>
    </source>
</evidence>
<proteinExistence type="predicted"/>
<dbReference type="EMBL" id="JRLX01000008">
    <property type="protein sequence ID" value="KGO86782.1"/>
    <property type="molecule type" value="Genomic_DNA"/>
</dbReference>
<evidence type="ECO:0000256" key="1">
    <source>
        <dbReference type="SAM" id="Phobius"/>
    </source>
</evidence>
<sequence>MRYKYYLAAATAFTIWGLFSFVLKPLHDYPSPDILFYRIFFCVTLMTVTNLLFRRKNIVETRNSFALLDSKTKTNLLALTIISSILLAGNWFFFIYVMNHISVKAASLAYLVCPILTTVFAFIILKEKLSKLQWLSVVLSIVSCVLLSLNNFNDVFYSIVVAATYAMYLVLQKKFAGIDKFLLLSVQLVITSVILLPFYPVYSGTLPTETSFYLYILVIAIGFTIVPMLLNLYALKGINSSTLGILLYINPIIGFLLAAFYYHEVITQMQVIAYSIIVVSIAIFNVGSYLRLKTITQQ</sequence>
<dbReference type="Gene3D" id="1.10.3730.20">
    <property type="match status" value="1"/>
</dbReference>
<feature type="transmembrane region" description="Helical" evidence="1">
    <location>
        <begin position="74"/>
        <end position="96"/>
    </location>
</feature>
<keyword evidence="4" id="KW-1185">Reference proteome</keyword>
<keyword evidence="1" id="KW-1133">Transmembrane helix</keyword>
<feature type="transmembrane region" description="Helical" evidence="1">
    <location>
        <begin position="155"/>
        <end position="171"/>
    </location>
</feature>
<feature type="transmembrane region" description="Helical" evidence="1">
    <location>
        <begin position="212"/>
        <end position="233"/>
    </location>
</feature>
<dbReference type="InterPro" id="IPR000620">
    <property type="entry name" value="EamA_dom"/>
</dbReference>
<comment type="caution">
    <text evidence="3">The sequence shown here is derived from an EMBL/GenBank/DDBJ whole genome shotgun (WGS) entry which is preliminary data.</text>
</comment>
<evidence type="ECO:0000313" key="4">
    <source>
        <dbReference type="Proteomes" id="UP000030152"/>
    </source>
</evidence>
<dbReference type="OrthoDB" id="369870at2"/>
<feature type="transmembrane region" description="Helical" evidence="1">
    <location>
        <begin position="108"/>
        <end position="125"/>
    </location>
</feature>
<keyword evidence="1" id="KW-0472">Membrane</keyword>
<keyword evidence="1" id="KW-0812">Transmembrane</keyword>
<accession>A0A0A2M2C2</accession>
<evidence type="ECO:0000259" key="2">
    <source>
        <dbReference type="Pfam" id="PF00892"/>
    </source>
</evidence>
<feature type="transmembrane region" description="Helical" evidence="1">
    <location>
        <begin position="181"/>
        <end position="200"/>
    </location>
</feature>
<dbReference type="GO" id="GO:0016020">
    <property type="term" value="C:membrane"/>
    <property type="evidence" value="ECO:0007669"/>
    <property type="project" value="InterPro"/>
</dbReference>
<organism evidence="3 4">
    <name type="scientific">Flavobacterium rivuli WB 3.3-2 = DSM 21788</name>
    <dbReference type="NCBI Taxonomy" id="1121895"/>
    <lineage>
        <taxon>Bacteria</taxon>
        <taxon>Pseudomonadati</taxon>
        <taxon>Bacteroidota</taxon>
        <taxon>Flavobacteriia</taxon>
        <taxon>Flavobacteriales</taxon>
        <taxon>Flavobacteriaceae</taxon>
        <taxon>Flavobacterium</taxon>
    </lineage>
</organism>
<feature type="transmembrane region" description="Helical" evidence="1">
    <location>
        <begin position="35"/>
        <end position="53"/>
    </location>
</feature>
<dbReference type="RefSeq" id="WP_020211241.1">
    <property type="nucleotide sequence ID" value="NZ_JRLX01000008.1"/>
</dbReference>
<dbReference type="eggNOG" id="COG2962">
    <property type="taxonomic scope" value="Bacteria"/>
</dbReference>
<feature type="transmembrane region" description="Helical" evidence="1">
    <location>
        <begin position="132"/>
        <end position="149"/>
    </location>
</feature>
<dbReference type="Pfam" id="PF00892">
    <property type="entry name" value="EamA"/>
    <property type="match status" value="2"/>
</dbReference>
<feature type="transmembrane region" description="Helical" evidence="1">
    <location>
        <begin position="269"/>
        <end position="290"/>
    </location>
</feature>
<dbReference type="InterPro" id="IPR037185">
    <property type="entry name" value="EmrE-like"/>
</dbReference>
<dbReference type="STRING" id="1121895.GCA_000378485_00115"/>
<dbReference type="Proteomes" id="UP000030152">
    <property type="component" value="Unassembled WGS sequence"/>
</dbReference>
<feature type="transmembrane region" description="Helical" evidence="1">
    <location>
        <begin position="245"/>
        <end position="263"/>
    </location>
</feature>
<feature type="domain" description="EamA" evidence="2">
    <location>
        <begin position="156"/>
        <end position="285"/>
    </location>
</feature>
<gene>
    <name evidence="3" type="ORF">Q765_09145</name>
</gene>
<dbReference type="PANTHER" id="PTHR22911:SF137">
    <property type="entry name" value="SOLUTE CARRIER FAMILY 35 MEMBER G2-RELATED"/>
    <property type="match status" value="1"/>
</dbReference>
<dbReference type="PANTHER" id="PTHR22911">
    <property type="entry name" value="ACYL-MALONYL CONDENSING ENZYME-RELATED"/>
    <property type="match status" value="1"/>
</dbReference>
<protein>
    <submittedName>
        <fullName evidence="3">Permease</fullName>
    </submittedName>
</protein>
<reference evidence="3 4" key="1">
    <citation type="submission" date="2013-09" db="EMBL/GenBank/DDBJ databases">
        <authorList>
            <person name="Zeng Z."/>
            <person name="Chen C."/>
        </authorList>
    </citation>
    <scope>NUCLEOTIDE SEQUENCE [LARGE SCALE GENOMIC DNA]</scope>
    <source>
        <strain evidence="3 4">WB 3.3-2</strain>
    </source>
</reference>
<feature type="domain" description="EamA" evidence="2">
    <location>
        <begin position="5"/>
        <end position="148"/>
    </location>
</feature>
<dbReference type="SUPFAM" id="SSF103481">
    <property type="entry name" value="Multidrug resistance efflux transporter EmrE"/>
    <property type="match status" value="2"/>
</dbReference>